<accession>A0ABD6EYZ7</accession>
<keyword evidence="3" id="KW-1185">Reference proteome</keyword>
<organism evidence="2 3">
    <name type="scientific">Gnathostoma spinigerum</name>
    <dbReference type="NCBI Taxonomy" id="75299"/>
    <lineage>
        <taxon>Eukaryota</taxon>
        <taxon>Metazoa</taxon>
        <taxon>Ecdysozoa</taxon>
        <taxon>Nematoda</taxon>
        <taxon>Chromadorea</taxon>
        <taxon>Rhabditida</taxon>
        <taxon>Spirurina</taxon>
        <taxon>Gnathostomatomorpha</taxon>
        <taxon>Gnathostomatoidea</taxon>
        <taxon>Gnathostomatidae</taxon>
        <taxon>Gnathostoma</taxon>
    </lineage>
</organism>
<protein>
    <submittedName>
        <fullName evidence="2">Uncharacterized protein</fullName>
    </submittedName>
</protein>
<evidence type="ECO:0000256" key="1">
    <source>
        <dbReference type="SAM" id="SignalP"/>
    </source>
</evidence>
<dbReference type="EMBL" id="JBGFUD010016691">
    <property type="protein sequence ID" value="MFH4984327.1"/>
    <property type="molecule type" value="Genomic_DNA"/>
</dbReference>
<feature type="signal peptide" evidence="1">
    <location>
        <begin position="1"/>
        <end position="19"/>
    </location>
</feature>
<feature type="chain" id="PRO_5044777112" evidence="1">
    <location>
        <begin position="20"/>
        <end position="100"/>
    </location>
</feature>
<sequence>MRKSMLINVLAIIIEVSFFQFSSLPPANRELFADPWSDDPVGWPMGGIEPETKYVPVDFHITAPDVHGLNVCYPAPPESIPSFYVEKQKYVKSSFLFIVI</sequence>
<proteinExistence type="predicted"/>
<dbReference type="Proteomes" id="UP001608902">
    <property type="component" value="Unassembled WGS sequence"/>
</dbReference>
<keyword evidence="1" id="KW-0732">Signal</keyword>
<name>A0ABD6EYZ7_9BILA</name>
<reference evidence="2 3" key="1">
    <citation type="submission" date="2024-08" db="EMBL/GenBank/DDBJ databases">
        <title>Gnathostoma spinigerum genome.</title>
        <authorList>
            <person name="Gonzalez-Bertolin B."/>
            <person name="Monzon S."/>
            <person name="Zaballos A."/>
            <person name="Jimenez P."/>
            <person name="Dekumyoy P."/>
            <person name="Varona S."/>
            <person name="Cuesta I."/>
            <person name="Sumanam S."/>
            <person name="Adisakwattana P."/>
            <person name="Gasser R.B."/>
            <person name="Hernandez-Gonzalez A."/>
            <person name="Young N.D."/>
            <person name="Perteguer M.J."/>
        </authorList>
    </citation>
    <scope>NUCLEOTIDE SEQUENCE [LARGE SCALE GENOMIC DNA]</scope>
    <source>
        <strain evidence="2">AL3</strain>
        <tissue evidence="2">Liver</tissue>
    </source>
</reference>
<evidence type="ECO:0000313" key="3">
    <source>
        <dbReference type="Proteomes" id="UP001608902"/>
    </source>
</evidence>
<comment type="caution">
    <text evidence="2">The sequence shown here is derived from an EMBL/GenBank/DDBJ whole genome shotgun (WGS) entry which is preliminary data.</text>
</comment>
<gene>
    <name evidence="2" type="ORF">AB6A40_011036</name>
</gene>
<dbReference type="AlphaFoldDB" id="A0ABD6EYZ7"/>
<evidence type="ECO:0000313" key="2">
    <source>
        <dbReference type="EMBL" id="MFH4984327.1"/>
    </source>
</evidence>